<reference evidence="1" key="1">
    <citation type="submission" date="2023-06" db="EMBL/GenBank/DDBJ databases">
        <authorList>
            <person name="Delattre M."/>
        </authorList>
    </citation>
    <scope>NUCLEOTIDE SEQUENCE</scope>
    <source>
        <strain evidence="1">AF72</strain>
    </source>
</reference>
<keyword evidence="2" id="KW-1185">Reference proteome</keyword>
<dbReference type="AlphaFoldDB" id="A0AA36CL01"/>
<organism evidence="1 2">
    <name type="scientific">Mesorhabditis spiculigera</name>
    <dbReference type="NCBI Taxonomy" id="96644"/>
    <lineage>
        <taxon>Eukaryota</taxon>
        <taxon>Metazoa</taxon>
        <taxon>Ecdysozoa</taxon>
        <taxon>Nematoda</taxon>
        <taxon>Chromadorea</taxon>
        <taxon>Rhabditida</taxon>
        <taxon>Rhabditina</taxon>
        <taxon>Rhabditomorpha</taxon>
        <taxon>Rhabditoidea</taxon>
        <taxon>Rhabditidae</taxon>
        <taxon>Mesorhabditinae</taxon>
        <taxon>Mesorhabditis</taxon>
    </lineage>
</organism>
<comment type="caution">
    <text evidence="1">The sequence shown here is derived from an EMBL/GenBank/DDBJ whole genome shotgun (WGS) entry which is preliminary data.</text>
</comment>
<evidence type="ECO:0000313" key="2">
    <source>
        <dbReference type="Proteomes" id="UP001177023"/>
    </source>
</evidence>
<dbReference type="EMBL" id="CATQJA010002525">
    <property type="protein sequence ID" value="CAJ0571035.1"/>
    <property type="molecule type" value="Genomic_DNA"/>
</dbReference>
<dbReference type="Proteomes" id="UP001177023">
    <property type="component" value="Unassembled WGS sequence"/>
</dbReference>
<accession>A0AA36CL01</accession>
<name>A0AA36CL01_9BILA</name>
<feature type="non-terminal residue" evidence="1">
    <location>
        <position position="1"/>
    </location>
</feature>
<gene>
    <name evidence="1" type="ORF">MSPICULIGERA_LOCUS9462</name>
</gene>
<evidence type="ECO:0000313" key="1">
    <source>
        <dbReference type="EMBL" id="CAJ0571035.1"/>
    </source>
</evidence>
<sequence>MGRVGCMPCINVGKMELFEIARRFPEEVERIAQWEEIVKMASKLNGASFLASNEGEHIWDKVDWSKTVHGGKQIDLFKSLAFDDVPETYFRIIDDISERLKRIAKQYKETGDAEAMHLGIMQILLEAERDLLRKEIEEVRQSSTEEAVQADAWHELYLGAQKELEEARKILRCPQGFVKAIKEKQQEEIKRLELEVDDLRAPVKLPGEVYDSFINIKKTYPETAFARVMEYIHIDAENHWEKLNDDFNTFAYWVDRNKSLLGRMMTYGYERGESAKEKWIKNMMALLNDPHIDQKGFLSGIYEQYQVADILKNLEGNKDA</sequence>
<proteinExistence type="predicted"/>
<protein>
    <submittedName>
        <fullName evidence="1">Uncharacterized protein</fullName>
    </submittedName>
</protein>